<dbReference type="AlphaFoldDB" id="A0A3B4CER3"/>
<dbReference type="Gene3D" id="3.30.920.20">
    <property type="entry name" value="Gas2-like domain"/>
    <property type="match status" value="1"/>
</dbReference>
<dbReference type="GO" id="GO:0008017">
    <property type="term" value="F:microtubule binding"/>
    <property type="evidence" value="ECO:0007669"/>
    <property type="project" value="InterPro"/>
</dbReference>
<feature type="domain" description="Calponin-homology (CH)" evidence="6">
    <location>
        <begin position="34"/>
        <end position="152"/>
    </location>
</feature>
<dbReference type="GO" id="GO:0051015">
    <property type="term" value="F:actin filament binding"/>
    <property type="evidence" value="ECO:0007669"/>
    <property type="project" value="TreeGrafter"/>
</dbReference>
<dbReference type="PANTHER" id="PTHR46756:SF10">
    <property type="entry name" value="GROWTH ARREST-SPECIFIC 2B"/>
    <property type="match status" value="1"/>
</dbReference>
<dbReference type="GeneTree" id="ENSGT00940000155755"/>
<dbReference type="OrthoDB" id="2250192at2759"/>
<dbReference type="GeneID" id="108430808"/>
<keyword evidence="9" id="KW-1185">Reference proteome</keyword>
<name>A0A3B4CER3_PYGNA</name>
<reference evidence="8 9" key="1">
    <citation type="submission" date="2020-10" db="EMBL/GenBank/DDBJ databases">
        <title>Pygocentrus nattereri (red-bellied piranha) genome, fPygNat1, primary haplotype.</title>
        <authorList>
            <person name="Myers G."/>
            <person name="Meyer A."/>
            <person name="Karagic N."/>
            <person name="Pippel M."/>
            <person name="Winkler S."/>
            <person name="Tracey A."/>
            <person name="Wood J."/>
            <person name="Formenti G."/>
            <person name="Howe K."/>
            <person name="Fedrigo O."/>
            <person name="Jarvis E.D."/>
        </authorList>
    </citation>
    <scope>NUCLEOTIDE SEQUENCE [LARGE SCALE GENOMIC DNA]</scope>
</reference>
<feature type="compositionally biased region" description="Pro residues" evidence="5">
    <location>
        <begin position="193"/>
        <end position="212"/>
    </location>
</feature>
<feature type="compositionally biased region" description="Pro residues" evidence="5">
    <location>
        <begin position="219"/>
        <end position="242"/>
    </location>
</feature>
<reference evidence="8" key="3">
    <citation type="submission" date="2025-09" db="UniProtKB">
        <authorList>
            <consortium name="Ensembl"/>
        </authorList>
    </citation>
    <scope>IDENTIFICATION</scope>
</reference>
<dbReference type="CTD" id="567205"/>
<keyword evidence="2" id="KW-0963">Cytoplasm</keyword>
<feature type="region of interest" description="Disordered" evidence="5">
    <location>
        <begin position="365"/>
        <end position="395"/>
    </location>
</feature>
<reference evidence="8" key="2">
    <citation type="submission" date="2025-08" db="UniProtKB">
        <authorList>
            <consortium name="Ensembl"/>
        </authorList>
    </citation>
    <scope>IDENTIFICATION</scope>
</reference>
<dbReference type="OMA" id="WLNTMMV"/>
<dbReference type="InterPro" id="IPR036872">
    <property type="entry name" value="CH_dom_sf"/>
</dbReference>
<dbReference type="PROSITE" id="PS50021">
    <property type="entry name" value="CH"/>
    <property type="match status" value="1"/>
</dbReference>
<dbReference type="GO" id="GO:0005884">
    <property type="term" value="C:actin filament"/>
    <property type="evidence" value="ECO:0007669"/>
    <property type="project" value="TreeGrafter"/>
</dbReference>
<dbReference type="InterPro" id="IPR036534">
    <property type="entry name" value="GAR_dom_sf"/>
</dbReference>
<evidence type="ECO:0000256" key="3">
    <source>
        <dbReference type="ARBA" id="ARBA00023212"/>
    </source>
</evidence>
<proteinExistence type="inferred from homology"/>
<dbReference type="Pfam" id="PF00307">
    <property type="entry name" value="CH"/>
    <property type="match status" value="1"/>
</dbReference>
<organism evidence="8 9">
    <name type="scientific">Pygocentrus nattereri</name>
    <name type="common">Red-bellied piranha</name>
    <dbReference type="NCBI Taxonomy" id="42514"/>
    <lineage>
        <taxon>Eukaryota</taxon>
        <taxon>Metazoa</taxon>
        <taxon>Chordata</taxon>
        <taxon>Craniata</taxon>
        <taxon>Vertebrata</taxon>
        <taxon>Euteleostomi</taxon>
        <taxon>Actinopterygii</taxon>
        <taxon>Neopterygii</taxon>
        <taxon>Teleostei</taxon>
        <taxon>Ostariophysi</taxon>
        <taxon>Characiformes</taxon>
        <taxon>Characoidei</taxon>
        <taxon>Pygocentrus</taxon>
    </lineage>
</organism>
<feature type="compositionally biased region" description="Basic residues" evidence="5">
    <location>
        <begin position="270"/>
        <end position="279"/>
    </location>
</feature>
<dbReference type="InterPro" id="IPR003108">
    <property type="entry name" value="GAR_dom"/>
</dbReference>
<evidence type="ECO:0000256" key="4">
    <source>
        <dbReference type="ARBA" id="ARBA00038441"/>
    </source>
</evidence>
<dbReference type="InterPro" id="IPR001715">
    <property type="entry name" value="CH_dom"/>
</dbReference>
<dbReference type="PANTHER" id="PTHR46756">
    <property type="entry name" value="TRANSGELIN"/>
    <property type="match status" value="1"/>
</dbReference>
<dbReference type="SUPFAM" id="SSF47576">
    <property type="entry name" value="Calponin-homology domain, CH-domain"/>
    <property type="match status" value="1"/>
</dbReference>
<dbReference type="CDD" id="cd21204">
    <property type="entry name" value="CH_GAS2-like"/>
    <property type="match status" value="1"/>
</dbReference>
<protein>
    <recommendedName>
        <fullName evidence="10">Growth arrest-specific 2b</fullName>
    </recommendedName>
</protein>
<dbReference type="Proteomes" id="UP001501920">
    <property type="component" value="Chromosome 25"/>
</dbReference>
<dbReference type="Pfam" id="PF02187">
    <property type="entry name" value="GAS2"/>
    <property type="match status" value="1"/>
</dbReference>
<evidence type="ECO:0000313" key="9">
    <source>
        <dbReference type="Proteomes" id="UP001501920"/>
    </source>
</evidence>
<feature type="compositionally biased region" description="Pro residues" evidence="5">
    <location>
        <begin position="254"/>
        <end position="263"/>
    </location>
</feature>
<evidence type="ECO:0000256" key="5">
    <source>
        <dbReference type="SAM" id="MobiDB-lite"/>
    </source>
</evidence>
<accession>A0A3B4CER3</accession>
<evidence type="ECO:0000259" key="6">
    <source>
        <dbReference type="PROSITE" id="PS50021"/>
    </source>
</evidence>
<dbReference type="STRING" id="42514.ENSPNAP00000009790"/>
<dbReference type="RefSeq" id="XP_017559014.1">
    <property type="nucleotide sequence ID" value="XM_017703525.1"/>
</dbReference>
<comment type="similarity">
    <text evidence="4">Belongs to the GAS2 family.</text>
</comment>
<keyword evidence="3" id="KW-0206">Cytoskeleton</keyword>
<evidence type="ECO:0000259" key="7">
    <source>
        <dbReference type="PROSITE" id="PS51460"/>
    </source>
</evidence>
<dbReference type="Ensembl" id="ENSPNAT00000016255.2">
    <property type="protein sequence ID" value="ENSPNAP00000009790.1"/>
    <property type="gene ID" value="ENSPNAG00000015275.2"/>
</dbReference>
<dbReference type="PROSITE" id="PS51460">
    <property type="entry name" value="GAR"/>
    <property type="match status" value="1"/>
</dbReference>
<evidence type="ECO:0000313" key="8">
    <source>
        <dbReference type="Ensembl" id="ENSPNAP00000009790.1"/>
    </source>
</evidence>
<comment type="subcellular location">
    <subcellularLocation>
        <location evidence="1">Cytoplasm</location>
        <location evidence="1">Cytoskeleton</location>
    </subcellularLocation>
</comment>
<dbReference type="SMART" id="SM00243">
    <property type="entry name" value="GAS2"/>
    <property type="match status" value="1"/>
</dbReference>
<feature type="region of interest" description="Disordered" evidence="5">
    <location>
        <begin position="193"/>
        <end position="282"/>
    </location>
</feature>
<evidence type="ECO:0000256" key="2">
    <source>
        <dbReference type="ARBA" id="ARBA00022490"/>
    </source>
</evidence>
<dbReference type="Gene3D" id="1.10.418.10">
    <property type="entry name" value="Calponin-like domain"/>
    <property type="match status" value="1"/>
</dbReference>
<dbReference type="GO" id="GO:0051764">
    <property type="term" value="P:actin crosslink formation"/>
    <property type="evidence" value="ECO:0007669"/>
    <property type="project" value="TreeGrafter"/>
</dbReference>
<dbReference type="SUPFAM" id="SSF143575">
    <property type="entry name" value="GAS2 domain-like"/>
    <property type="match status" value="1"/>
</dbReference>
<sequence length="395" mass="43763">MNGPLSPRREPVPDLSCLQHYSEWLACRHEARLLPMKEDLALWLNTILGMNITAENFMNMLETGVVLCQLAEELQERMILASNGKTFVRRVIRWTAGAAPGSFFARDNTANFLYWCRKIGVGESHLFESEDLVLHRHPRNVCLCLMQLGRIASKYGIDAPALVKLERELEKEEDGSLSPSMFFASPLPSPSSPPLFFPPAPSSPPPSSPSPIPTSISPSTPPASPAPCPAPARSPSPPPSQIPEPVTQLEPEPEPTSPTPPSPVKAFTPSKRRLSKSNGKRSADCLLDDAVKQISEDPPCRCPVRFCIEKQPKGRYRVGDKVLYVRMLNDKHVMVRVGGGWETFGMYLLKHDPCRTAQLTWPGLKPCKPTSRSPSTKESSRDSYLVVGTHSRLRK</sequence>
<dbReference type="SMART" id="SM00033">
    <property type="entry name" value="CH"/>
    <property type="match status" value="1"/>
</dbReference>
<feature type="domain" description="GAR" evidence="7">
    <location>
        <begin position="282"/>
        <end position="355"/>
    </location>
</feature>
<dbReference type="GO" id="GO:0008093">
    <property type="term" value="F:cytoskeletal anchor activity"/>
    <property type="evidence" value="ECO:0007669"/>
    <property type="project" value="TreeGrafter"/>
</dbReference>
<evidence type="ECO:0008006" key="10">
    <source>
        <dbReference type="Google" id="ProtNLM"/>
    </source>
</evidence>
<dbReference type="RefSeq" id="XP_017559013.1">
    <property type="nucleotide sequence ID" value="XM_017703524.1"/>
</dbReference>
<evidence type="ECO:0000256" key="1">
    <source>
        <dbReference type="ARBA" id="ARBA00004245"/>
    </source>
</evidence>